<name>H8GAM7_9PSEU</name>
<evidence type="ECO:0000259" key="1">
    <source>
        <dbReference type="Pfam" id="PF07045"/>
    </source>
</evidence>
<evidence type="ECO:0000313" key="2">
    <source>
        <dbReference type="EMBL" id="EHY87593.1"/>
    </source>
</evidence>
<dbReference type="EMBL" id="CM001466">
    <property type="protein sequence ID" value="EHY87593.1"/>
    <property type="molecule type" value="Genomic_DNA"/>
</dbReference>
<reference evidence="2 3" key="1">
    <citation type="journal article" date="2012" name="Stand. Genomic Sci.">
        <title>Genome sequence of the soil bacterium Saccharomonospora azurea type strain (NA-128(T)).</title>
        <authorList>
            <person name="Klenk H.P."/>
            <person name="Held B."/>
            <person name="Lucas S."/>
            <person name="Lapidus A."/>
            <person name="Copeland A."/>
            <person name="Hammon N."/>
            <person name="Pitluck S."/>
            <person name="Goodwin L.A."/>
            <person name="Han C."/>
            <person name="Tapia R."/>
            <person name="Brambilla E.M."/>
            <person name="Potter G."/>
            <person name="Land M."/>
            <person name="Ivanova N."/>
            <person name="Rohde M."/>
            <person name="Goker M."/>
            <person name="Detter J.C."/>
            <person name="Kyrpides N.C."/>
            <person name="Woyke T."/>
        </authorList>
    </citation>
    <scope>NUCLEOTIDE SEQUENCE [LARGE SCALE GENOMIC DNA]</scope>
    <source>
        <strain evidence="2 3">NA-128</strain>
    </source>
</reference>
<organism evidence="2 3">
    <name type="scientific">Saccharomonospora azurea NA-128</name>
    <dbReference type="NCBI Taxonomy" id="882081"/>
    <lineage>
        <taxon>Bacteria</taxon>
        <taxon>Bacillati</taxon>
        <taxon>Actinomycetota</taxon>
        <taxon>Actinomycetes</taxon>
        <taxon>Pseudonocardiales</taxon>
        <taxon>Pseudonocardiaceae</taxon>
        <taxon>Saccharomonospora</taxon>
    </lineage>
</organism>
<dbReference type="Pfam" id="PF07045">
    <property type="entry name" value="DUF1330"/>
    <property type="match status" value="1"/>
</dbReference>
<evidence type="ECO:0000313" key="3">
    <source>
        <dbReference type="Proteomes" id="UP000004705"/>
    </source>
</evidence>
<dbReference type="InterPro" id="IPR011008">
    <property type="entry name" value="Dimeric_a/b-barrel"/>
</dbReference>
<dbReference type="RefSeq" id="WP_005438568.1">
    <property type="nucleotide sequence ID" value="NZ_CM001466.1"/>
</dbReference>
<protein>
    <recommendedName>
        <fullName evidence="1">DUF1330 domain-containing protein</fullName>
    </recommendedName>
</protein>
<dbReference type="SUPFAM" id="SSF54909">
    <property type="entry name" value="Dimeric alpha+beta barrel"/>
    <property type="match status" value="1"/>
</dbReference>
<dbReference type="PANTHER" id="PTHR41521:SF4">
    <property type="entry name" value="BLR0684 PROTEIN"/>
    <property type="match status" value="1"/>
</dbReference>
<keyword evidence="3" id="KW-1185">Reference proteome</keyword>
<gene>
    <name evidence="2" type="ORF">SacazDRAFT_00643</name>
</gene>
<sequence length="120" mass="13421">MTAYVIAHLQEAEPHPEIAEYIERISGTFAPYGGRFLVHDTQHEVKEGRWPGHVVMIGFPGIAEARAWWDSPAYQEIAPLRSRHIDGDIILVDGVGEDYDQTSAARAMREVSREPRPGLG</sequence>
<dbReference type="OrthoDB" id="9806380at2"/>
<dbReference type="PANTHER" id="PTHR41521">
    <property type="match status" value="1"/>
</dbReference>
<dbReference type="AlphaFoldDB" id="H8GAM7"/>
<proteinExistence type="predicted"/>
<feature type="domain" description="DUF1330" evidence="1">
    <location>
        <begin position="2"/>
        <end position="95"/>
    </location>
</feature>
<accession>H8GAM7</accession>
<dbReference type="InterPro" id="IPR010753">
    <property type="entry name" value="DUF1330"/>
</dbReference>
<dbReference type="HOGENOM" id="CLU_145407_0_0_11"/>
<dbReference type="Gene3D" id="3.30.70.100">
    <property type="match status" value="1"/>
</dbReference>
<dbReference type="Proteomes" id="UP000004705">
    <property type="component" value="Chromosome"/>
</dbReference>